<dbReference type="InterPro" id="IPR011234">
    <property type="entry name" value="Fumarylacetoacetase-like_C"/>
</dbReference>
<dbReference type="EMBL" id="LS483466">
    <property type="protein sequence ID" value="SQI22882.1"/>
    <property type="molecule type" value="Genomic_DNA"/>
</dbReference>
<keyword evidence="4" id="KW-1185">Reference proteome</keyword>
<evidence type="ECO:0000313" key="3">
    <source>
        <dbReference type="EMBL" id="SQI22882.1"/>
    </source>
</evidence>
<name>A0A2X4TM83_SALER</name>
<feature type="domain" description="Fumarylacetoacetase-like C-terminal" evidence="2">
    <location>
        <begin position="125"/>
        <end position="289"/>
    </location>
</feature>
<dbReference type="Gene3D" id="3.90.850.10">
    <property type="entry name" value="Fumarylacetoacetase-like, C-terminal domain"/>
    <property type="match status" value="1"/>
</dbReference>
<evidence type="ECO:0000256" key="1">
    <source>
        <dbReference type="ARBA" id="ARBA00022723"/>
    </source>
</evidence>
<dbReference type="PANTHER" id="PTHR11820">
    <property type="entry name" value="ACYLPYRUVASE"/>
    <property type="match status" value="1"/>
</dbReference>
<dbReference type="GO" id="GO:0018773">
    <property type="term" value="F:acetylpyruvate hydrolase activity"/>
    <property type="evidence" value="ECO:0007669"/>
    <property type="project" value="TreeGrafter"/>
</dbReference>
<dbReference type="InterPro" id="IPR011051">
    <property type="entry name" value="RmlC_Cupin_sf"/>
</dbReference>
<accession>A0A2X4TM83</accession>
<keyword evidence="3" id="KW-0378">Hydrolase</keyword>
<organism evidence="3 4">
    <name type="scientific">Salmonella enterica subsp. arizonae</name>
    <dbReference type="NCBI Taxonomy" id="59203"/>
    <lineage>
        <taxon>Bacteria</taxon>
        <taxon>Pseudomonadati</taxon>
        <taxon>Pseudomonadota</taxon>
        <taxon>Gammaproteobacteria</taxon>
        <taxon>Enterobacterales</taxon>
        <taxon>Enterobacteriaceae</taxon>
        <taxon>Salmonella</taxon>
    </lineage>
</organism>
<dbReference type="SUPFAM" id="SSF51182">
    <property type="entry name" value="RmlC-like cupins"/>
    <property type="match status" value="1"/>
</dbReference>
<keyword evidence="1" id="KW-0479">Metal-binding</keyword>
<dbReference type="InterPro" id="IPR014710">
    <property type="entry name" value="RmlC-like_jellyroll"/>
</dbReference>
<dbReference type="GO" id="GO:0046872">
    <property type="term" value="F:metal ion binding"/>
    <property type="evidence" value="ECO:0007669"/>
    <property type="project" value="UniProtKB-KW"/>
</dbReference>
<dbReference type="InterPro" id="IPR036663">
    <property type="entry name" value="Fumarylacetoacetase_C_sf"/>
</dbReference>
<sequence length="303" mass="34024">MTRKEGDYLPRYAANMLPLRHQRGSSSPIFNYRYDRSREALHDLTRMGEPDEWEGYKLRYVNSVTGGYPMPSMGAFLQLLPKGFASREAHSTDSTIYHVVEGAGQVTIGHETFHFSATREMRFDPDREPPFFFCKPADAVVPVAAGDTLELPYPTQTDNYHYEIELVVAIGKKGSDIPLEKAHEYVWGYATGLDMTRRDRQMEMRQMGRLWGIGKALDLSAPVAPLHKAAETHGVDNAPIWLQVNGEDHQCSDIRHLIWSVSETISYLSGFFELQPGDLIFTGTPEGVGAVVKGMSLPGTWKV</sequence>
<proteinExistence type="predicted"/>
<dbReference type="Proteomes" id="UP000248731">
    <property type="component" value="Chromosome 1"/>
</dbReference>
<evidence type="ECO:0000313" key="4">
    <source>
        <dbReference type="Proteomes" id="UP000248731"/>
    </source>
</evidence>
<dbReference type="SUPFAM" id="SSF56529">
    <property type="entry name" value="FAH"/>
    <property type="match status" value="1"/>
</dbReference>
<reference evidence="3 4" key="1">
    <citation type="submission" date="2018-06" db="EMBL/GenBank/DDBJ databases">
        <authorList>
            <consortium name="Pathogen Informatics"/>
            <person name="Doyle S."/>
        </authorList>
    </citation>
    <scope>NUCLEOTIDE SEQUENCE [LARGE SCALE GENOMIC DNA]</scope>
    <source>
        <strain evidence="3 4">NCTC7307</strain>
    </source>
</reference>
<protein>
    <submittedName>
        <fullName evidence="3">FAA-hydrolase family protein</fullName>
    </submittedName>
</protein>
<dbReference type="PANTHER" id="PTHR11820:SF90">
    <property type="entry name" value="FLUTATHIONE S-TRANSFERASE"/>
    <property type="match status" value="1"/>
</dbReference>
<dbReference type="AlphaFoldDB" id="A0A2X4TM83"/>
<dbReference type="Gene3D" id="2.60.120.10">
    <property type="entry name" value="Jelly Rolls"/>
    <property type="match status" value="1"/>
</dbReference>
<dbReference type="Pfam" id="PF01557">
    <property type="entry name" value="FAA_hydrolase"/>
    <property type="match status" value="1"/>
</dbReference>
<gene>
    <name evidence="3" type="primary">ycgM</name>
    <name evidence="3" type="ORF">NCTC7307_02021</name>
</gene>
<evidence type="ECO:0000259" key="2">
    <source>
        <dbReference type="Pfam" id="PF01557"/>
    </source>
</evidence>